<feature type="domain" description="Protein kinase" evidence="5">
    <location>
        <begin position="89"/>
        <end position="417"/>
    </location>
</feature>
<dbReference type="Gene3D" id="1.10.510.10">
    <property type="entry name" value="Transferase(Phosphotransferase) domain 1"/>
    <property type="match status" value="1"/>
</dbReference>
<keyword evidence="1" id="KW-0723">Serine/threonine-protein kinase</keyword>
<dbReference type="InterPro" id="IPR011009">
    <property type="entry name" value="Kinase-like_dom_sf"/>
</dbReference>
<dbReference type="SUPFAM" id="SSF56112">
    <property type="entry name" value="Protein kinase-like (PK-like)"/>
    <property type="match status" value="1"/>
</dbReference>
<evidence type="ECO:0000313" key="6">
    <source>
        <dbReference type="EMBL" id="KAF5335544.1"/>
    </source>
</evidence>
<protein>
    <recommendedName>
        <fullName evidence="5">Protein kinase domain-containing protein</fullName>
    </recommendedName>
</protein>
<comment type="caution">
    <text evidence="6">The sequence shown here is derived from an EMBL/GenBank/DDBJ whole genome shotgun (WGS) entry which is preliminary data.</text>
</comment>
<keyword evidence="1" id="KW-0418">Kinase</keyword>
<keyword evidence="7" id="KW-1185">Reference proteome</keyword>
<name>A0A8H5C6D5_9AGAR</name>
<evidence type="ECO:0000256" key="3">
    <source>
        <dbReference type="ARBA" id="ARBA00022840"/>
    </source>
</evidence>
<keyword evidence="2" id="KW-0547">Nucleotide-binding</keyword>
<dbReference type="InterPro" id="IPR000719">
    <property type="entry name" value="Prot_kinase_dom"/>
</dbReference>
<dbReference type="SMART" id="SM00220">
    <property type="entry name" value="S_TKc"/>
    <property type="match status" value="1"/>
</dbReference>
<dbReference type="Gene3D" id="3.30.200.20">
    <property type="entry name" value="Phosphorylase Kinase, domain 1"/>
    <property type="match status" value="1"/>
</dbReference>
<evidence type="ECO:0000256" key="4">
    <source>
        <dbReference type="SAM" id="MobiDB-lite"/>
    </source>
</evidence>
<keyword evidence="3" id="KW-0067">ATP-binding</keyword>
<dbReference type="OrthoDB" id="5979581at2759"/>
<organism evidence="6 7">
    <name type="scientific">Ephemerocybe angulata</name>
    <dbReference type="NCBI Taxonomy" id="980116"/>
    <lineage>
        <taxon>Eukaryota</taxon>
        <taxon>Fungi</taxon>
        <taxon>Dikarya</taxon>
        <taxon>Basidiomycota</taxon>
        <taxon>Agaricomycotina</taxon>
        <taxon>Agaricomycetes</taxon>
        <taxon>Agaricomycetidae</taxon>
        <taxon>Agaricales</taxon>
        <taxon>Agaricineae</taxon>
        <taxon>Psathyrellaceae</taxon>
        <taxon>Ephemerocybe</taxon>
    </lineage>
</organism>
<reference evidence="6 7" key="1">
    <citation type="journal article" date="2020" name="ISME J.">
        <title>Uncovering the hidden diversity of litter-decomposition mechanisms in mushroom-forming fungi.</title>
        <authorList>
            <person name="Floudas D."/>
            <person name="Bentzer J."/>
            <person name="Ahren D."/>
            <person name="Johansson T."/>
            <person name="Persson P."/>
            <person name="Tunlid A."/>
        </authorList>
    </citation>
    <scope>NUCLEOTIDE SEQUENCE [LARGE SCALE GENOMIC DNA]</scope>
    <source>
        <strain evidence="6 7">CBS 175.51</strain>
    </source>
</reference>
<dbReference type="Pfam" id="PF00069">
    <property type="entry name" value="Pkinase"/>
    <property type="match status" value="1"/>
</dbReference>
<dbReference type="Proteomes" id="UP000541558">
    <property type="component" value="Unassembled WGS sequence"/>
</dbReference>
<dbReference type="PROSITE" id="PS50011">
    <property type="entry name" value="PROTEIN_KINASE_DOM"/>
    <property type="match status" value="1"/>
</dbReference>
<evidence type="ECO:0000259" key="5">
    <source>
        <dbReference type="PROSITE" id="PS50011"/>
    </source>
</evidence>
<dbReference type="InterPro" id="IPR050117">
    <property type="entry name" value="MAPK"/>
</dbReference>
<keyword evidence="1" id="KW-0808">Transferase</keyword>
<dbReference type="GO" id="GO:0005524">
    <property type="term" value="F:ATP binding"/>
    <property type="evidence" value="ECO:0007669"/>
    <property type="project" value="UniProtKB-KW"/>
</dbReference>
<proteinExistence type="predicted"/>
<accession>A0A8H5C6D5</accession>
<evidence type="ECO:0000256" key="1">
    <source>
        <dbReference type="ARBA" id="ARBA00022527"/>
    </source>
</evidence>
<evidence type="ECO:0000313" key="7">
    <source>
        <dbReference type="Proteomes" id="UP000541558"/>
    </source>
</evidence>
<feature type="region of interest" description="Disordered" evidence="4">
    <location>
        <begin position="31"/>
        <end position="57"/>
    </location>
</feature>
<dbReference type="AlphaFoldDB" id="A0A8H5C6D5"/>
<sequence length="429" mass="46566">MLHLPSTPVNISTSWSHANYSPSSPRVISSKSSLTASKGAPDTASAPTAVRREPNLTFKPPSLTLSIRPSRLSSQLFVYQLSGMVSFPEEPLNLSAADGFGYLAADINQTLNGGEFAIVRKLGWGPRSSTWLVQVKGEDSTEELDFPNCYDSFWEKSIHGEHLCFVMNPHGLPFSCVVQAAANSGRAGLPVHVVQYTTSVILEALGKSHKKKLENIMFEPLTDEDELLEHIASTPPATTQIIDGLPAAQSQPLAIDKAEWDEPMSKVCDWSLLLAGFGHVQVPPYAPERELNYSSAPETLLENPACELATDVWMLGCLVFQLLTGQQLFTATGTGAERLGEIRDVLKASIPEAWLGDGHVQGLPDASTSTQSLEQRLREVLSEDEASVASAFLRKCLVIDPAGRTSAVDLEVHDEWVGEGSKCSCCYRD</sequence>
<dbReference type="GO" id="GO:0004674">
    <property type="term" value="F:protein serine/threonine kinase activity"/>
    <property type="evidence" value="ECO:0007669"/>
    <property type="project" value="UniProtKB-KW"/>
</dbReference>
<dbReference type="EMBL" id="JAACJK010000061">
    <property type="protein sequence ID" value="KAF5335544.1"/>
    <property type="molecule type" value="Genomic_DNA"/>
</dbReference>
<gene>
    <name evidence="6" type="ORF">D9611_012187</name>
</gene>
<evidence type="ECO:0000256" key="2">
    <source>
        <dbReference type="ARBA" id="ARBA00022741"/>
    </source>
</evidence>
<dbReference type="PANTHER" id="PTHR24055">
    <property type="entry name" value="MITOGEN-ACTIVATED PROTEIN KINASE"/>
    <property type="match status" value="1"/>
</dbReference>